<gene>
    <name evidence="2" type="ORF">HELGO_WM10117</name>
</gene>
<evidence type="ECO:0008006" key="3">
    <source>
        <dbReference type="Google" id="ProtNLM"/>
    </source>
</evidence>
<feature type="transmembrane region" description="Helical" evidence="1">
    <location>
        <begin position="69"/>
        <end position="91"/>
    </location>
</feature>
<accession>A0A6S6S6M6</accession>
<keyword evidence="1" id="KW-1133">Transmembrane helix</keyword>
<keyword evidence="1" id="KW-0472">Membrane</keyword>
<keyword evidence="1" id="KW-0812">Transmembrane</keyword>
<dbReference type="AlphaFoldDB" id="A0A6S6S6M6"/>
<name>A0A6S6S6M6_9BACT</name>
<evidence type="ECO:0000256" key="1">
    <source>
        <dbReference type="SAM" id="Phobius"/>
    </source>
</evidence>
<reference evidence="2" key="1">
    <citation type="submission" date="2020-01" db="EMBL/GenBank/DDBJ databases">
        <authorList>
            <person name="Meier V. D."/>
            <person name="Meier V D."/>
        </authorList>
    </citation>
    <scope>NUCLEOTIDE SEQUENCE</scope>
    <source>
        <strain evidence="2">HLG_WM_MAG_10</strain>
    </source>
</reference>
<evidence type="ECO:0000313" key="2">
    <source>
        <dbReference type="EMBL" id="CAA6798757.1"/>
    </source>
</evidence>
<sequence length="139" mass="14500">MSGLLLPLIAIVTGMLAAASVVIKKSPDAANLIEKIKPYEAGIGAAALVLGLLRVFSATTAFKGGLIWGLAFTSCSVSCIIMGFLLGYPVIQNLLLDELSDEAKAKSGEIYTRLTPYKVTSGLVAMGTGAYLLVIGFIF</sequence>
<organism evidence="2">
    <name type="scientific">uncultured Aureispira sp</name>
    <dbReference type="NCBI Taxonomy" id="1331704"/>
    <lineage>
        <taxon>Bacteria</taxon>
        <taxon>Pseudomonadati</taxon>
        <taxon>Bacteroidota</taxon>
        <taxon>Saprospiria</taxon>
        <taxon>Saprospirales</taxon>
        <taxon>Saprospiraceae</taxon>
        <taxon>Aureispira</taxon>
        <taxon>environmental samples</taxon>
    </lineage>
</organism>
<dbReference type="EMBL" id="CACVAQ010000010">
    <property type="protein sequence ID" value="CAA6798757.1"/>
    <property type="molecule type" value="Genomic_DNA"/>
</dbReference>
<protein>
    <recommendedName>
        <fullName evidence="3">DUF1772 domain-containing protein</fullName>
    </recommendedName>
</protein>
<feature type="transmembrane region" description="Helical" evidence="1">
    <location>
        <begin position="119"/>
        <end position="138"/>
    </location>
</feature>
<proteinExistence type="predicted"/>
<feature type="transmembrane region" description="Helical" evidence="1">
    <location>
        <begin position="43"/>
        <end position="62"/>
    </location>
</feature>